<evidence type="ECO:0000256" key="2">
    <source>
        <dbReference type="SAM" id="SignalP"/>
    </source>
</evidence>
<comment type="caution">
    <text evidence="3">The sequence shown here is derived from an EMBL/GenBank/DDBJ whole genome shotgun (WGS) entry which is preliminary data.</text>
</comment>
<dbReference type="Proteomes" id="UP000607559">
    <property type="component" value="Unassembled WGS sequence"/>
</dbReference>
<accession>A0A8J2U7N1</accession>
<feature type="chain" id="PRO_5035251910" description="DUF2911 domain-containing protein" evidence="2">
    <location>
        <begin position="25"/>
        <end position="362"/>
    </location>
</feature>
<evidence type="ECO:0008006" key="5">
    <source>
        <dbReference type="Google" id="ProtNLM"/>
    </source>
</evidence>
<dbReference type="PROSITE" id="PS50005">
    <property type="entry name" value="TPR"/>
    <property type="match status" value="1"/>
</dbReference>
<evidence type="ECO:0000313" key="4">
    <source>
        <dbReference type="Proteomes" id="UP000607559"/>
    </source>
</evidence>
<sequence>MPRLLIARYPAILLLALSAFSSRSQNITTPRIPSPGATVSQKIGISTVTVNYSRPSVKGRKIWGELVPYGWNKQGFGAGNEAPWRAGANENTVIHLSHQATIEGHSVPSGDYGLFFVINQDNTGEVILSKDSRSWGSFWYDPQQDEMRAKITLRSVPMTELLTYDFQNITKNSAELALSWEKMQFPVKIEFDVDNIVMANAAEELKGPTGFGWQGYASAADYAVQNKLNYDKALVWIDQAIAINSNFTTLKIKSDLLKATGKTTESESLMKDAIAVSTENELNLYGYQLLGNNQQDKAIEMFILNTQRHPKSANVFDSLGEGYAIKGDKKNAIINFKKSLSMNPPAATRANSEKYLKQLGEM</sequence>
<dbReference type="InterPro" id="IPR019734">
    <property type="entry name" value="TPR_rpt"/>
</dbReference>
<dbReference type="SUPFAM" id="SSF81901">
    <property type="entry name" value="HCP-like"/>
    <property type="match status" value="1"/>
</dbReference>
<dbReference type="RefSeq" id="WP_188928138.1">
    <property type="nucleotide sequence ID" value="NZ_BMJC01000001.1"/>
</dbReference>
<dbReference type="InterPro" id="IPR011990">
    <property type="entry name" value="TPR-like_helical_dom_sf"/>
</dbReference>
<name>A0A8J2U7N1_9BACT</name>
<dbReference type="Gene3D" id="1.25.40.10">
    <property type="entry name" value="Tetratricopeptide repeat domain"/>
    <property type="match status" value="1"/>
</dbReference>
<proteinExistence type="predicted"/>
<keyword evidence="1" id="KW-0802">TPR repeat</keyword>
<evidence type="ECO:0000313" key="3">
    <source>
        <dbReference type="EMBL" id="GGA84719.1"/>
    </source>
</evidence>
<feature type="repeat" description="TPR" evidence="1">
    <location>
        <begin position="313"/>
        <end position="346"/>
    </location>
</feature>
<reference evidence="3" key="1">
    <citation type="journal article" date="2014" name="Int. J. Syst. Evol. Microbiol.">
        <title>Complete genome sequence of Corynebacterium casei LMG S-19264T (=DSM 44701T), isolated from a smear-ripened cheese.</title>
        <authorList>
            <consortium name="US DOE Joint Genome Institute (JGI-PGF)"/>
            <person name="Walter F."/>
            <person name="Albersmeier A."/>
            <person name="Kalinowski J."/>
            <person name="Ruckert C."/>
        </authorList>
    </citation>
    <scope>NUCLEOTIDE SEQUENCE</scope>
    <source>
        <strain evidence="3">CGMCC 1.15448</strain>
    </source>
</reference>
<keyword evidence="4" id="KW-1185">Reference proteome</keyword>
<organism evidence="3 4">
    <name type="scientific">Puia dinghuensis</name>
    <dbReference type="NCBI Taxonomy" id="1792502"/>
    <lineage>
        <taxon>Bacteria</taxon>
        <taxon>Pseudomonadati</taxon>
        <taxon>Bacteroidota</taxon>
        <taxon>Chitinophagia</taxon>
        <taxon>Chitinophagales</taxon>
        <taxon>Chitinophagaceae</taxon>
        <taxon>Puia</taxon>
    </lineage>
</organism>
<dbReference type="InterPro" id="IPR021314">
    <property type="entry name" value="DUF2911"/>
</dbReference>
<evidence type="ECO:0000256" key="1">
    <source>
        <dbReference type="PROSITE-ProRule" id="PRU00339"/>
    </source>
</evidence>
<dbReference type="Pfam" id="PF11138">
    <property type="entry name" value="DUF2911"/>
    <property type="match status" value="1"/>
</dbReference>
<keyword evidence="2" id="KW-0732">Signal</keyword>
<feature type="signal peptide" evidence="2">
    <location>
        <begin position="1"/>
        <end position="24"/>
    </location>
</feature>
<dbReference type="AlphaFoldDB" id="A0A8J2U7N1"/>
<protein>
    <recommendedName>
        <fullName evidence="5">DUF2911 domain-containing protein</fullName>
    </recommendedName>
</protein>
<gene>
    <name evidence="3" type="ORF">GCM10011511_04680</name>
</gene>
<reference evidence="3" key="2">
    <citation type="submission" date="2020-09" db="EMBL/GenBank/DDBJ databases">
        <authorList>
            <person name="Sun Q."/>
            <person name="Zhou Y."/>
        </authorList>
    </citation>
    <scope>NUCLEOTIDE SEQUENCE</scope>
    <source>
        <strain evidence="3">CGMCC 1.15448</strain>
    </source>
</reference>
<dbReference type="EMBL" id="BMJC01000001">
    <property type="protein sequence ID" value="GGA84719.1"/>
    <property type="molecule type" value="Genomic_DNA"/>
</dbReference>